<dbReference type="KEGG" id="pshq:F3W81_06235"/>
<dbReference type="InterPro" id="IPR001387">
    <property type="entry name" value="Cro/C1-type_HTH"/>
</dbReference>
<reference evidence="2 3" key="1">
    <citation type="submission" date="2019-10" db="EMBL/GenBank/DDBJ databases">
        <title>Pseudopuniceibacterium sp. HQ09 islated from Antarctica.</title>
        <authorList>
            <person name="Liao L."/>
            <person name="Su S."/>
            <person name="Chen B."/>
            <person name="Yu Y."/>
        </authorList>
    </citation>
    <scope>NUCLEOTIDE SEQUENCE [LARGE SCALE GENOMIC DNA]</scope>
    <source>
        <strain evidence="2 3">HQ09</strain>
    </source>
</reference>
<dbReference type="Gene3D" id="1.10.260.40">
    <property type="entry name" value="lambda repressor-like DNA-binding domains"/>
    <property type="match status" value="1"/>
</dbReference>
<evidence type="ECO:0000313" key="2">
    <source>
        <dbReference type="EMBL" id="QOL80446.1"/>
    </source>
</evidence>
<organism evidence="2 3">
    <name type="scientific">Pseudooceanicola spongiae</name>
    <dbReference type="NCBI Taxonomy" id="2613965"/>
    <lineage>
        <taxon>Bacteria</taxon>
        <taxon>Pseudomonadati</taxon>
        <taxon>Pseudomonadota</taxon>
        <taxon>Alphaproteobacteria</taxon>
        <taxon>Rhodobacterales</taxon>
        <taxon>Paracoccaceae</taxon>
        <taxon>Pseudooceanicola</taxon>
    </lineage>
</organism>
<gene>
    <name evidence="2" type="ORF">F3W81_06235</name>
</gene>
<dbReference type="Pfam" id="PF01381">
    <property type="entry name" value="HTH_3"/>
    <property type="match status" value="1"/>
</dbReference>
<dbReference type="PROSITE" id="PS50943">
    <property type="entry name" value="HTH_CROC1"/>
    <property type="match status" value="1"/>
</dbReference>
<dbReference type="CDD" id="cd00093">
    <property type="entry name" value="HTH_XRE"/>
    <property type="match status" value="1"/>
</dbReference>
<evidence type="ECO:0000259" key="1">
    <source>
        <dbReference type="PROSITE" id="PS50943"/>
    </source>
</evidence>
<dbReference type="SMART" id="SM00530">
    <property type="entry name" value="HTH_XRE"/>
    <property type="match status" value="1"/>
</dbReference>
<proteinExistence type="predicted"/>
<evidence type="ECO:0000313" key="3">
    <source>
        <dbReference type="Proteomes" id="UP000594118"/>
    </source>
</evidence>
<dbReference type="GO" id="GO:0003677">
    <property type="term" value="F:DNA binding"/>
    <property type="evidence" value="ECO:0007669"/>
    <property type="project" value="InterPro"/>
</dbReference>
<dbReference type="RefSeq" id="WP_193082766.1">
    <property type="nucleotide sequence ID" value="NZ_CP045201.1"/>
</dbReference>
<dbReference type="InterPro" id="IPR010982">
    <property type="entry name" value="Lambda_DNA-bd_dom_sf"/>
</dbReference>
<dbReference type="SUPFAM" id="SSF47413">
    <property type="entry name" value="lambda repressor-like DNA-binding domains"/>
    <property type="match status" value="1"/>
</dbReference>
<dbReference type="Proteomes" id="UP000594118">
    <property type="component" value="Chromosome"/>
</dbReference>
<accession>A0A7L9WM40</accession>
<feature type="domain" description="HTH cro/C1-type" evidence="1">
    <location>
        <begin position="11"/>
        <end position="65"/>
    </location>
</feature>
<protein>
    <submittedName>
        <fullName evidence="2">Helix-turn-helix domain-containing protein</fullName>
    </submittedName>
</protein>
<dbReference type="AlphaFoldDB" id="A0A7L9WM40"/>
<keyword evidence="3" id="KW-1185">Reference proteome</keyword>
<dbReference type="EMBL" id="CP045201">
    <property type="protein sequence ID" value="QOL80446.1"/>
    <property type="molecule type" value="Genomic_DNA"/>
</dbReference>
<sequence length="74" mass="7754">MLCISGGMKSLSQYRADNAISQRAFAERLGVSQSLISRIEHGTVSPSLSLAVKIEFATEGNVTAVSLAQAKDAA</sequence>
<name>A0A7L9WM40_9RHOB</name>